<keyword evidence="7" id="KW-1185">Reference proteome</keyword>
<evidence type="ECO:0000256" key="3">
    <source>
        <dbReference type="ARBA" id="ARBA00023002"/>
    </source>
</evidence>
<evidence type="ECO:0000256" key="2">
    <source>
        <dbReference type="ARBA" id="ARBA00022723"/>
    </source>
</evidence>
<dbReference type="PANTHER" id="PTHR43498:SF1">
    <property type="entry name" value="COB--COM HETERODISULFIDE REDUCTASE IRON-SULFUR SUBUNIT A"/>
    <property type="match status" value="1"/>
</dbReference>
<evidence type="ECO:0000313" key="6">
    <source>
        <dbReference type="EMBL" id="MBB6097867.1"/>
    </source>
</evidence>
<name>A0A841HWU7_9DEIO</name>
<evidence type="ECO:0000256" key="4">
    <source>
        <dbReference type="ARBA" id="ARBA00023004"/>
    </source>
</evidence>
<dbReference type="AlphaFoldDB" id="A0A841HWU7"/>
<dbReference type="InterPro" id="IPR039650">
    <property type="entry name" value="HdrA-like"/>
</dbReference>
<keyword evidence="1" id="KW-0004">4Fe-4S</keyword>
<sequence length="461" mass="49979">MNALSYRTLDRDWDVIVVGGGTSGAMAAIRAARAGARTLVVEAFGSLGGTGTNAQVTPLMRNVSAGENLNRGLTDELKARLIARGDGAVDRSGNDNWFNPEGMKYVLERMLIEAGGEVLYHTHFVDVLKRGEDLAAVVVHNKGGLQALRAGVYIDATGDADVAVAAGAPFDAGDAESGLHQAMSLRFTLAGVDQRALCAFLDAHGQKQESPEFMHFWMVWGKNSSLEGLFRQAVADGVLLERDGDYFQGFSVPGRPGEISFNCPRLAADINDGADPWQLSQAQVDGKEAIERLLAFCRRYLPGCERSFLGSYAPMVGIRETRRIRGEYVLTLEDILECRTFEDGICRNHYPVDIHTPRGQKLYHERGGEAPYFRPDAFHEIPYRSLLPLGVRNLLVAGRCASATFEAQSAIRVQQNCHTMGEAAGLAAAWAAGAEGPSRGDVRSVDVRALRATLRELGANL</sequence>
<dbReference type="SUPFAM" id="SSF51905">
    <property type="entry name" value="FAD/NAD(P)-binding domain"/>
    <property type="match status" value="1"/>
</dbReference>
<keyword evidence="4" id="KW-0408">Iron</keyword>
<evidence type="ECO:0000256" key="1">
    <source>
        <dbReference type="ARBA" id="ARBA00022485"/>
    </source>
</evidence>
<dbReference type="GO" id="GO:0051539">
    <property type="term" value="F:4 iron, 4 sulfur cluster binding"/>
    <property type="evidence" value="ECO:0007669"/>
    <property type="project" value="UniProtKB-KW"/>
</dbReference>
<evidence type="ECO:0000256" key="5">
    <source>
        <dbReference type="ARBA" id="ARBA00023014"/>
    </source>
</evidence>
<gene>
    <name evidence="6" type="ORF">HNR42_001290</name>
</gene>
<organism evidence="6 7">
    <name type="scientific">Deinobacterium chartae</name>
    <dbReference type="NCBI Taxonomy" id="521158"/>
    <lineage>
        <taxon>Bacteria</taxon>
        <taxon>Thermotogati</taxon>
        <taxon>Deinococcota</taxon>
        <taxon>Deinococci</taxon>
        <taxon>Deinococcales</taxon>
        <taxon>Deinococcaceae</taxon>
        <taxon>Deinobacterium</taxon>
    </lineage>
</organism>
<evidence type="ECO:0000313" key="7">
    <source>
        <dbReference type="Proteomes" id="UP000569951"/>
    </source>
</evidence>
<keyword evidence="5" id="KW-0411">Iron-sulfur</keyword>
<protein>
    <submittedName>
        <fullName evidence="6">Glycine/D-amino acid oxidase-like deaminating enzyme</fullName>
    </submittedName>
</protein>
<dbReference type="GO" id="GO:0016491">
    <property type="term" value="F:oxidoreductase activity"/>
    <property type="evidence" value="ECO:0007669"/>
    <property type="project" value="UniProtKB-KW"/>
</dbReference>
<keyword evidence="3" id="KW-0560">Oxidoreductase</keyword>
<dbReference type="EMBL" id="JACHHG010000004">
    <property type="protein sequence ID" value="MBB6097867.1"/>
    <property type="molecule type" value="Genomic_DNA"/>
</dbReference>
<dbReference type="InterPro" id="IPR036188">
    <property type="entry name" value="FAD/NAD-bd_sf"/>
</dbReference>
<dbReference type="Proteomes" id="UP000569951">
    <property type="component" value="Unassembled WGS sequence"/>
</dbReference>
<dbReference type="Pfam" id="PF12831">
    <property type="entry name" value="FAD_oxidored"/>
    <property type="match status" value="1"/>
</dbReference>
<reference evidence="6 7" key="1">
    <citation type="submission" date="2020-08" db="EMBL/GenBank/DDBJ databases">
        <title>Genomic Encyclopedia of Type Strains, Phase IV (KMG-IV): sequencing the most valuable type-strain genomes for metagenomic binning, comparative biology and taxonomic classification.</title>
        <authorList>
            <person name="Goeker M."/>
        </authorList>
    </citation>
    <scope>NUCLEOTIDE SEQUENCE [LARGE SCALE GENOMIC DNA]</scope>
    <source>
        <strain evidence="6 7">DSM 21458</strain>
    </source>
</reference>
<comment type="caution">
    <text evidence="6">The sequence shown here is derived from an EMBL/GenBank/DDBJ whole genome shotgun (WGS) entry which is preliminary data.</text>
</comment>
<accession>A0A841HWU7</accession>
<proteinExistence type="predicted"/>
<dbReference type="Gene3D" id="3.50.50.60">
    <property type="entry name" value="FAD/NAD(P)-binding domain"/>
    <property type="match status" value="1"/>
</dbReference>
<dbReference type="GO" id="GO:0046872">
    <property type="term" value="F:metal ion binding"/>
    <property type="evidence" value="ECO:0007669"/>
    <property type="project" value="UniProtKB-KW"/>
</dbReference>
<dbReference type="PANTHER" id="PTHR43498">
    <property type="entry name" value="FERREDOXIN:COB-COM HETERODISULFIDE REDUCTASE SUBUNIT A"/>
    <property type="match status" value="1"/>
</dbReference>
<dbReference type="RefSeq" id="WP_343058241.1">
    <property type="nucleotide sequence ID" value="NZ_JACHHG010000004.1"/>
</dbReference>
<keyword evidence="2" id="KW-0479">Metal-binding</keyword>